<dbReference type="EMBL" id="RCIY01000055">
    <property type="protein sequence ID" value="TGG83192.1"/>
    <property type="molecule type" value="Genomic_DNA"/>
</dbReference>
<feature type="compositionally biased region" description="Basic and acidic residues" evidence="1">
    <location>
        <begin position="56"/>
        <end position="70"/>
    </location>
</feature>
<accession>A0A6C1C1R1</accession>
<evidence type="ECO:0000256" key="2">
    <source>
        <dbReference type="SAM" id="SignalP"/>
    </source>
</evidence>
<evidence type="ECO:0000313" key="4">
    <source>
        <dbReference type="Proteomes" id="UP000298111"/>
    </source>
</evidence>
<dbReference type="GeneID" id="75183986"/>
<feature type="chain" id="PRO_5043893420" evidence="2">
    <location>
        <begin position="24"/>
        <end position="167"/>
    </location>
</feature>
<dbReference type="RefSeq" id="WP_016468670.1">
    <property type="nucleotide sequence ID" value="NZ_BBQG01000075.1"/>
</dbReference>
<gene>
    <name evidence="3" type="ORF">D8771_14030</name>
</gene>
<comment type="caution">
    <text evidence="3">The sequence shown here is derived from an EMBL/GenBank/DDBJ whole genome shotgun (WGS) entry which is preliminary data.</text>
</comment>
<proteinExistence type="predicted"/>
<name>A0A6C1C1R1_9ACTN</name>
<organism evidence="3 4">
    <name type="scientific">Streptomyces albus</name>
    <dbReference type="NCBI Taxonomy" id="1888"/>
    <lineage>
        <taxon>Bacteria</taxon>
        <taxon>Bacillati</taxon>
        <taxon>Actinomycetota</taxon>
        <taxon>Actinomycetes</taxon>
        <taxon>Kitasatosporales</taxon>
        <taxon>Streptomycetaceae</taxon>
        <taxon>Streptomyces</taxon>
    </lineage>
</organism>
<dbReference type="PROSITE" id="PS51257">
    <property type="entry name" value="PROKAR_LIPOPROTEIN"/>
    <property type="match status" value="1"/>
</dbReference>
<feature type="region of interest" description="Disordered" evidence="1">
    <location>
        <begin position="28"/>
        <end position="99"/>
    </location>
</feature>
<dbReference type="Proteomes" id="UP000298111">
    <property type="component" value="Unassembled WGS sequence"/>
</dbReference>
<sequence length="167" mass="16896">MSAHRARRAAAAVTLVLVTAALALTAGCADDDGAGHSGGQRSGATASAAPGQPPADGKDGNGEDHSRERGADDEDAPKVPRSRLTPATGSFTAKEKDYLTGRVPEGMEPAAVLEAGETACARISTTAEVSRKDAISALAAGEIDQAEPAIEHLCPQFAPLLKAAGRK</sequence>
<reference evidence="3 4" key="1">
    <citation type="submission" date="2018-10" db="EMBL/GenBank/DDBJ databases">
        <title>Isolation of pseudouridimycin from Streptomyces albus DSM 40763.</title>
        <authorList>
            <person name="Rosenqvist P."/>
            <person name="Metsae-Ketelae M."/>
            <person name="Virta P."/>
        </authorList>
    </citation>
    <scope>NUCLEOTIDE SEQUENCE [LARGE SCALE GENOMIC DNA]</scope>
    <source>
        <strain evidence="3 4">DSM 40763</strain>
    </source>
</reference>
<evidence type="ECO:0000313" key="3">
    <source>
        <dbReference type="EMBL" id="TGG83192.1"/>
    </source>
</evidence>
<protein>
    <submittedName>
        <fullName evidence="3">Uncharacterized protein</fullName>
    </submittedName>
</protein>
<evidence type="ECO:0000256" key="1">
    <source>
        <dbReference type="SAM" id="MobiDB-lite"/>
    </source>
</evidence>
<feature type="signal peptide" evidence="2">
    <location>
        <begin position="1"/>
        <end position="23"/>
    </location>
</feature>
<dbReference type="AlphaFoldDB" id="A0A6C1C1R1"/>
<keyword evidence="2" id="KW-0732">Signal</keyword>